<sequence>MRRGGSAAGRWVGGMKRRMSGRRGDGGGDGGADGQGSLASEKGIGVNNETRDNAEGRDDSGVSGGASTHRQKADMTVYGQQQRR</sequence>
<feature type="region of interest" description="Disordered" evidence="1">
    <location>
        <begin position="1"/>
        <end position="84"/>
    </location>
</feature>
<accession>A0A5B7J8L8</accession>
<reference evidence="2 3" key="1">
    <citation type="submission" date="2019-05" db="EMBL/GenBank/DDBJ databases">
        <title>Another draft genome of Portunus trituberculatus and its Hox gene families provides insights of decapod evolution.</title>
        <authorList>
            <person name="Jeong J.-H."/>
            <person name="Song I."/>
            <person name="Kim S."/>
            <person name="Choi T."/>
            <person name="Kim D."/>
            <person name="Ryu S."/>
            <person name="Kim W."/>
        </authorList>
    </citation>
    <scope>NUCLEOTIDE SEQUENCE [LARGE SCALE GENOMIC DNA]</scope>
    <source>
        <tissue evidence="2">Muscle</tissue>
    </source>
</reference>
<proteinExistence type="predicted"/>
<gene>
    <name evidence="2" type="ORF">E2C01_086188</name>
</gene>
<dbReference type="EMBL" id="VSRR010086828">
    <property type="protein sequence ID" value="MPC91169.1"/>
    <property type="molecule type" value="Genomic_DNA"/>
</dbReference>
<evidence type="ECO:0000256" key="1">
    <source>
        <dbReference type="SAM" id="MobiDB-lite"/>
    </source>
</evidence>
<organism evidence="2 3">
    <name type="scientific">Portunus trituberculatus</name>
    <name type="common">Swimming crab</name>
    <name type="synonym">Neptunus trituberculatus</name>
    <dbReference type="NCBI Taxonomy" id="210409"/>
    <lineage>
        <taxon>Eukaryota</taxon>
        <taxon>Metazoa</taxon>
        <taxon>Ecdysozoa</taxon>
        <taxon>Arthropoda</taxon>
        <taxon>Crustacea</taxon>
        <taxon>Multicrustacea</taxon>
        <taxon>Malacostraca</taxon>
        <taxon>Eumalacostraca</taxon>
        <taxon>Eucarida</taxon>
        <taxon>Decapoda</taxon>
        <taxon>Pleocyemata</taxon>
        <taxon>Brachyura</taxon>
        <taxon>Eubrachyura</taxon>
        <taxon>Portunoidea</taxon>
        <taxon>Portunidae</taxon>
        <taxon>Portuninae</taxon>
        <taxon>Portunus</taxon>
    </lineage>
</organism>
<name>A0A5B7J8L8_PORTR</name>
<evidence type="ECO:0000313" key="3">
    <source>
        <dbReference type="Proteomes" id="UP000324222"/>
    </source>
</evidence>
<comment type="caution">
    <text evidence="2">The sequence shown here is derived from an EMBL/GenBank/DDBJ whole genome shotgun (WGS) entry which is preliminary data.</text>
</comment>
<keyword evidence="3" id="KW-1185">Reference proteome</keyword>
<protein>
    <submittedName>
        <fullName evidence="2">Uncharacterized protein</fullName>
    </submittedName>
</protein>
<evidence type="ECO:0000313" key="2">
    <source>
        <dbReference type="EMBL" id="MPC91169.1"/>
    </source>
</evidence>
<feature type="compositionally biased region" description="Basic and acidic residues" evidence="1">
    <location>
        <begin position="49"/>
        <end position="60"/>
    </location>
</feature>
<dbReference type="AlphaFoldDB" id="A0A5B7J8L8"/>
<dbReference type="Proteomes" id="UP000324222">
    <property type="component" value="Unassembled WGS sequence"/>
</dbReference>